<keyword evidence="2" id="KW-0472">Membrane</keyword>
<proteinExistence type="predicted"/>
<feature type="region of interest" description="Disordered" evidence="1">
    <location>
        <begin position="93"/>
        <end position="116"/>
    </location>
</feature>
<dbReference type="GeneID" id="29776749"/>
<name>A0A151LI72_9APIC</name>
<sequence length="218" mass="26735">MKKPYKYISPYWELNICKKCNYTIKKIIFIVNLFFVFVFIWNDFSSHHVKNINTYGINYELYQHNIETRYERILTELVEHPWKKKISSLDNTRQNNFSNSKDNVSNNQSTEEIEKTNELSTNLSKLWNDMIKNIEEEYNNNTDHMDHKWRDDMWNNQWGKYLDAAYDNINKHLKNYNTSENYKKDITNKWIQWAREDIEVFVNALKDEWYKNNNNQNE</sequence>
<dbReference type="NCBIfam" id="TIGR01609">
    <property type="entry name" value="PF_unchar_267"/>
    <property type="match status" value="1"/>
</dbReference>
<protein>
    <submittedName>
        <fullName evidence="3">Exported protein (Hyp11)</fullName>
    </submittedName>
</protein>
<feature type="transmembrane region" description="Helical" evidence="2">
    <location>
        <begin position="27"/>
        <end position="44"/>
    </location>
</feature>
<dbReference type="Pfam" id="PF09688">
    <property type="entry name" value="Wx5_PLAF3D7"/>
    <property type="match status" value="1"/>
</dbReference>
<evidence type="ECO:0000313" key="3">
    <source>
        <dbReference type="EMBL" id="KYN98675.1"/>
    </source>
</evidence>
<accession>A0A151LI72</accession>
<organism evidence="3 4">
    <name type="scientific">Plasmodium gaboni</name>
    <dbReference type="NCBI Taxonomy" id="647221"/>
    <lineage>
        <taxon>Eukaryota</taxon>
        <taxon>Sar</taxon>
        <taxon>Alveolata</taxon>
        <taxon>Apicomplexa</taxon>
        <taxon>Aconoidasida</taxon>
        <taxon>Haemosporida</taxon>
        <taxon>Plasmodiidae</taxon>
        <taxon>Plasmodium</taxon>
        <taxon>Plasmodium (Laverania)</taxon>
    </lineage>
</organism>
<dbReference type="VEuPathDB" id="PlasmoDB:PGSY75_1102900"/>
<reference evidence="3 4" key="1">
    <citation type="journal article" date="2016" name="Nat. Commun.">
        <title>Genomes of cryptic chimpanzee Plasmodium species reveal key evolutionary events leading to human malaria.</title>
        <authorList>
            <person name="Sundararaman S.A."/>
            <person name="Plenderleith L.J."/>
            <person name="Liu W."/>
            <person name="Loy D.E."/>
            <person name="Learn G.H."/>
            <person name="Li Y."/>
            <person name="Shaw K.S."/>
            <person name="Ayouba A."/>
            <person name="Peeters M."/>
            <person name="Speede S."/>
            <person name="Shaw G.M."/>
            <person name="Bushman F.D."/>
            <person name="Brisson D."/>
            <person name="Rayner J.C."/>
            <person name="Sharp P.M."/>
            <person name="Hahn B.H."/>
        </authorList>
    </citation>
    <scope>NUCLEOTIDE SEQUENCE [LARGE SCALE GENOMIC DNA]</scope>
    <source>
        <strain evidence="3 4">SY75</strain>
    </source>
</reference>
<dbReference type="InterPro" id="IPR006496">
    <property type="entry name" value="CHP01606_Plasmodium_spp"/>
</dbReference>
<gene>
    <name evidence="3" type="ORF">PGSY75_1102900</name>
</gene>
<evidence type="ECO:0000313" key="4">
    <source>
        <dbReference type="Proteomes" id="UP000076004"/>
    </source>
</evidence>
<evidence type="ECO:0000256" key="2">
    <source>
        <dbReference type="SAM" id="Phobius"/>
    </source>
</evidence>
<dbReference type="RefSeq" id="XP_018640952.1">
    <property type="nucleotide sequence ID" value="XM_018786157.1"/>
</dbReference>
<dbReference type="Proteomes" id="UP000076004">
    <property type="component" value="Unassembled WGS sequence"/>
</dbReference>
<keyword evidence="2" id="KW-1133">Transmembrane helix</keyword>
<dbReference type="AlphaFoldDB" id="A0A151LI72"/>
<evidence type="ECO:0000256" key="1">
    <source>
        <dbReference type="SAM" id="MobiDB-lite"/>
    </source>
</evidence>
<dbReference type="KEGG" id="pgab:PGSY75_1102900"/>
<dbReference type="EMBL" id="LVLB01000012">
    <property type="protein sequence ID" value="KYN98675.1"/>
    <property type="molecule type" value="Genomic_DNA"/>
</dbReference>
<feature type="compositionally biased region" description="Polar residues" evidence="1">
    <location>
        <begin position="93"/>
        <end position="110"/>
    </location>
</feature>
<comment type="caution">
    <text evidence="3">The sequence shown here is derived from an EMBL/GenBank/DDBJ whole genome shotgun (WGS) entry which is preliminary data.</text>
</comment>
<keyword evidence="2" id="KW-0812">Transmembrane</keyword>